<dbReference type="InterPro" id="IPR036188">
    <property type="entry name" value="FAD/NAD-bd_sf"/>
</dbReference>
<dbReference type="Proteomes" id="UP000531251">
    <property type="component" value="Unassembled WGS sequence"/>
</dbReference>
<name>A0A7X5Y370_9SPHN</name>
<gene>
    <name evidence="2" type="ORF">GGR89_004169</name>
</gene>
<dbReference type="PANTHER" id="PTHR47469">
    <property type="entry name" value="MONOOXYGENASE-LIKE"/>
    <property type="match status" value="1"/>
</dbReference>
<proteinExistence type="predicted"/>
<dbReference type="Pfam" id="PF22607">
    <property type="entry name" value="FAD_binding-like"/>
    <property type="match status" value="1"/>
</dbReference>
<dbReference type="InterPro" id="IPR053212">
    <property type="entry name" value="DHP_3-monooxygenase"/>
</dbReference>
<dbReference type="RefSeq" id="WP_125972361.1">
    <property type="nucleotide sequence ID" value="NZ_BAAADY010000033.1"/>
</dbReference>
<dbReference type="AlphaFoldDB" id="A0A7X5Y370"/>
<evidence type="ECO:0000259" key="1">
    <source>
        <dbReference type="Pfam" id="PF22607"/>
    </source>
</evidence>
<dbReference type="SUPFAM" id="SSF51905">
    <property type="entry name" value="FAD/NAD(P)-binding domain"/>
    <property type="match status" value="1"/>
</dbReference>
<reference evidence="2 3" key="1">
    <citation type="submission" date="2020-03" db="EMBL/GenBank/DDBJ databases">
        <title>Genomic Encyclopedia of Type Strains, Phase IV (KMG-IV): sequencing the most valuable type-strain genomes for metagenomic binning, comparative biology and taxonomic classification.</title>
        <authorList>
            <person name="Goeker M."/>
        </authorList>
    </citation>
    <scope>NUCLEOTIDE SEQUENCE [LARGE SCALE GENOMIC DNA]</scope>
    <source>
        <strain evidence="2 3">DSM 7225</strain>
    </source>
</reference>
<dbReference type="PRINTS" id="PR00420">
    <property type="entry name" value="RNGMNOXGNASE"/>
</dbReference>
<dbReference type="SUPFAM" id="SSF54373">
    <property type="entry name" value="FAD-linked reductases, C-terminal domain"/>
    <property type="match status" value="1"/>
</dbReference>
<accession>A0A7X5Y370</accession>
<protein>
    <submittedName>
        <fullName evidence="2">2-polyprenyl-6-methoxyphenol hydroxylase-like FAD-dependent oxidoreductase</fullName>
    </submittedName>
</protein>
<comment type="caution">
    <text evidence="2">The sequence shown here is derived from an EMBL/GenBank/DDBJ whole genome shotgun (WGS) entry which is preliminary data.</text>
</comment>
<dbReference type="InterPro" id="IPR054707">
    <property type="entry name" value="DhpH_subs-bd"/>
</dbReference>
<keyword evidence="3" id="KW-1185">Reference proteome</keyword>
<dbReference type="Gene3D" id="3.50.50.60">
    <property type="entry name" value="FAD/NAD(P)-binding domain"/>
    <property type="match status" value="2"/>
</dbReference>
<feature type="domain" description="2,6-dihydroxypyridine 3-monooxygenase substrate binding" evidence="1">
    <location>
        <begin position="171"/>
        <end position="299"/>
    </location>
</feature>
<dbReference type="PANTHER" id="PTHR47469:SF2">
    <property type="entry name" value="OS06G0597600 PROTEIN"/>
    <property type="match status" value="1"/>
</dbReference>
<dbReference type="EMBL" id="JAATJB010000022">
    <property type="protein sequence ID" value="NJB99823.1"/>
    <property type="molecule type" value="Genomic_DNA"/>
</dbReference>
<evidence type="ECO:0000313" key="3">
    <source>
        <dbReference type="Proteomes" id="UP000531251"/>
    </source>
</evidence>
<dbReference type="NCBIfam" id="NF005566">
    <property type="entry name" value="PRK07236.1"/>
    <property type="match status" value="1"/>
</dbReference>
<sequence>MMDASHAAERPLRVVVSGGSIAGLGTGLALHRAGIDVHVFEQDGGAMRSAGAGLVVQPELAALFRPADGATLPTTRCRGRQTLGFDGEFGPLQRMPQQFTSWTAVHATLLQIFPGERYHRGATVERFTRNEHALQVDIGGVGAVTADLLVAADGAQSPLRRTLLPEVQPHYAGYVAWRGTVPERDMPQDILDAFDDVFTFADARSGGHALAYFIPGENLETAPGARQMNWVWYVDANAAARDDLLVTRDGVQRRASLRRGMARQSVVANLKARAVAELHPMFARLIAQTAEPFLQTIVDFAAPRTVFGRTVLVGDAAFIVRPHTAGGAAKAARDAQLLAEALRAPRSEIDRSLDRFQREQLHYGQSLLAYGVQLGRRWARLGPD</sequence>
<evidence type="ECO:0000313" key="2">
    <source>
        <dbReference type="EMBL" id="NJB99823.1"/>
    </source>
</evidence>
<organism evidence="2 3">
    <name type="scientific">Sphingomonas trueperi</name>
    <dbReference type="NCBI Taxonomy" id="53317"/>
    <lineage>
        <taxon>Bacteria</taxon>
        <taxon>Pseudomonadati</taxon>
        <taxon>Pseudomonadota</taxon>
        <taxon>Alphaproteobacteria</taxon>
        <taxon>Sphingomonadales</taxon>
        <taxon>Sphingomonadaceae</taxon>
        <taxon>Sphingomonas</taxon>
    </lineage>
</organism>